<dbReference type="Proteomes" id="UP000052013">
    <property type="component" value="Unassembled WGS sequence"/>
</dbReference>
<organism evidence="8 9">
    <name type="scientific">Lentilactobacillus diolivorans DSM 14421</name>
    <dbReference type="NCBI Taxonomy" id="1423739"/>
    <lineage>
        <taxon>Bacteria</taxon>
        <taxon>Bacillati</taxon>
        <taxon>Bacillota</taxon>
        <taxon>Bacilli</taxon>
        <taxon>Lactobacillales</taxon>
        <taxon>Lactobacillaceae</taxon>
        <taxon>Lentilactobacillus</taxon>
    </lineage>
</organism>
<feature type="domain" description="Alcohol dehydrogenase-like C-terminal" evidence="6">
    <location>
        <begin position="179"/>
        <end position="299"/>
    </location>
</feature>
<keyword evidence="4" id="KW-0862">Zinc</keyword>
<dbReference type="EMBL" id="AZEY01000079">
    <property type="protein sequence ID" value="KRL64889.1"/>
    <property type="molecule type" value="Genomic_DNA"/>
</dbReference>
<dbReference type="STRING" id="1423739.FC85_GL000676"/>
<dbReference type="PATRIC" id="fig|1423739.3.peg.708"/>
<comment type="similarity">
    <text evidence="2">Belongs to the zinc-containing alcohol dehydrogenase family.</text>
</comment>
<dbReference type="InterPro" id="IPR013154">
    <property type="entry name" value="ADH-like_N"/>
</dbReference>
<dbReference type="PANTHER" id="PTHR43161">
    <property type="entry name" value="SORBITOL DEHYDROGENASE"/>
    <property type="match status" value="1"/>
</dbReference>
<dbReference type="SUPFAM" id="SSF50129">
    <property type="entry name" value="GroES-like"/>
    <property type="match status" value="1"/>
</dbReference>
<dbReference type="Gene3D" id="3.40.50.720">
    <property type="entry name" value="NAD(P)-binding Rossmann-like Domain"/>
    <property type="match status" value="1"/>
</dbReference>
<evidence type="ECO:0000256" key="2">
    <source>
        <dbReference type="ARBA" id="ARBA00008072"/>
    </source>
</evidence>
<evidence type="ECO:0000313" key="8">
    <source>
        <dbReference type="EMBL" id="KRL64889.1"/>
    </source>
</evidence>
<dbReference type="AlphaFoldDB" id="A0A0R1S8X3"/>
<evidence type="ECO:0000259" key="6">
    <source>
        <dbReference type="Pfam" id="PF00107"/>
    </source>
</evidence>
<dbReference type="Pfam" id="PF08240">
    <property type="entry name" value="ADH_N"/>
    <property type="match status" value="1"/>
</dbReference>
<dbReference type="PANTHER" id="PTHR43161:SF9">
    <property type="entry name" value="SORBITOL DEHYDROGENASE"/>
    <property type="match status" value="1"/>
</dbReference>
<dbReference type="InterPro" id="IPR036291">
    <property type="entry name" value="NAD(P)-bd_dom_sf"/>
</dbReference>
<keyword evidence="3" id="KW-0479">Metal-binding</keyword>
<evidence type="ECO:0000313" key="9">
    <source>
        <dbReference type="Proteomes" id="UP000052013"/>
    </source>
</evidence>
<comment type="cofactor">
    <cofactor evidence="1">
        <name>Zn(2+)</name>
        <dbReference type="ChEBI" id="CHEBI:29105"/>
    </cofactor>
</comment>
<dbReference type="Gene3D" id="3.90.180.10">
    <property type="entry name" value="Medium-chain alcohol dehydrogenases, catalytic domain"/>
    <property type="match status" value="1"/>
</dbReference>
<gene>
    <name evidence="8" type="ORF">FC85_GL000676</name>
</gene>
<proteinExistence type="inferred from homology"/>
<evidence type="ECO:0000256" key="3">
    <source>
        <dbReference type="ARBA" id="ARBA00022723"/>
    </source>
</evidence>
<accession>A0A0R1S8X3</accession>
<comment type="caution">
    <text evidence="8">The sequence shown here is derived from an EMBL/GenBank/DDBJ whole genome shotgun (WGS) entry which is preliminary data.</text>
</comment>
<evidence type="ECO:0000259" key="7">
    <source>
        <dbReference type="Pfam" id="PF08240"/>
    </source>
</evidence>
<reference evidence="8 9" key="1">
    <citation type="journal article" date="2015" name="Genome Announc.">
        <title>Expanding the biotechnology potential of lactobacilli through comparative genomics of 213 strains and associated genera.</title>
        <authorList>
            <person name="Sun Z."/>
            <person name="Harris H.M."/>
            <person name="McCann A."/>
            <person name="Guo C."/>
            <person name="Argimon S."/>
            <person name="Zhang W."/>
            <person name="Yang X."/>
            <person name="Jeffery I.B."/>
            <person name="Cooney J.C."/>
            <person name="Kagawa T.F."/>
            <person name="Liu W."/>
            <person name="Song Y."/>
            <person name="Salvetti E."/>
            <person name="Wrobel A."/>
            <person name="Rasinkangas P."/>
            <person name="Parkhill J."/>
            <person name="Rea M.C."/>
            <person name="O'Sullivan O."/>
            <person name="Ritari J."/>
            <person name="Douillard F.P."/>
            <person name="Paul Ross R."/>
            <person name="Yang R."/>
            <person name="Briner A.E."/>
            <person name="Felis G.E."/>
            <person name="de Vos W.M."/>
            <person name="Barrangou R."/>
            <person name="Klaenhammer T.R."/>
            <person name="Caufield P.W."/>
            <person name="Cui Y."/>
            <person name="Zhang H."/>
            <person name="O'Toole P.W."/>
        </authorList>
    </citation>
    <scope>NUCLEOTIDE SEQUENCE [LARGE SCALE GENOMIC DNA]</scope>
    <source>
        <strain evidence="8 9">DSM 14421</strain>
    </source>
</reference>
<dbReference type="RefSeq" id="WP_057865139.1">
    <property type="nucleotide sequence ID" value="NZ_AZEY01000079.1"/>
</dbReference>
<feature type="domain" description="Alcohol dehydrogenase-like N-terminal" evidence="7">
    <location>
        <begin position="24"/>
        <end position="140"/>
    </location>
</feature>
<dbReference type="SUPFAM" id="SSF51735">
    <property type="entry name" value="NAD(P)-binding Rossmann-fold domains"/>
    <property type="match status" value="1"/>
</dbReference>
<dbReference type="Pfam" id="PF00107">
    <property type="entry name" value="ADH_zinc_N"/>
    <property type="match status" value="1"/>
</dbReference>
<evidence type="ECO:0000256" key="4">
    <source>
        <dbReference type="ARBA" id="ARBA00022833"/>
    </source>
</evidence>
<name>A0A0R1S8X3_9LACO</name>
<keyword evidence="5" id="KW-0560">Oxidoreductase</keyword>
<dbReference type="InterPro" id="IPR011032">
    <property type="entry name" value="GroES-like_sf"/>
</dbReference>
<evidence type="ECO:0000256" key="1">
    <source>
        <dbReference type="ARBA" id="ARBA00001947"/>
    </source>
</evidence>
<sequence length="337" mass="35590">MKAIVISGKGKIDLTNVTDLVKQANQVIFSPKFVGICGSDLHYLADGSVGQSVIREPLIPGHEVSGTLDESVVIDGKTIPQGTKITVHPATFGDKQDRIAAYPEIWPNGRYLGSAQYLPHTQGGMVEQMAVRPDQVRVVPDNVSLESAALAEPLSVGLHAIQLAGGVKGKKVLVSGAGPIGLLAAGGAVTLGANSVTVSDVLDEPLARAKKLGVQRRINVAKESLPTNEFDLILECSGAAPAISASFKAAALGATIMQVGMMIDQSIPLNISSINGKELTYRGSFRFKNEIDQALQILSKNPVISTVITQIFKAGNYRKAFEVAKDAKQSAKVLIEM</sequence>
<protein>
    <submittedName>
        <fullName evidence="8">Zinc-binding alcohol dehydrogenase</fullName>
    </submittedName>
</protein>
<evidence type="ECO:0000256" key="5">
    <source>
        <dbReference type="ARBA" id="ARBA00023002"/>
    </source>
</evidence>
<dbReference type="GO" id="GO:0016491">
    <property type="term" value="F:oxidoreductase activity"/>
    <property type="evidence" value="ECO:0007669"/>
    <property type="project" value="UniProtKB-KW"/>
</dbReference>
<dbReference type="InterPro" id="IPR013149">
    <property type="entry name" value="ADH-like_C"/>
</dbReference>
<dbReference type="GO" id="GO:0046872">
    <property type="term" value="F:metal ion binding"/>
    <property type="evidence" value="ECO:0007669"/>
    <property type="project" value="UniProtKB-KW"/>
</dbReference>